<dbReference type="PANTHER" id="PTHR30204">
    <property type="entry name" value="REDOX-CYCLING DRUG-SENSING TRANSCRIPTIONAL ACTIVATOR SOXR"/>
    <property type="match status" value="1"/>
</dbReference>
<gene>
    <name evidence="3" type="ORF">EV644_103417</name>
</gene>
<evidence type="ECO:0000259" key="2">
    <source>
        <dbReference type="PROSITE" id="PS50937"/>
    </source>
</evidence>
<dbReference type="InterPro" id="IPR047057">
    <property type="entry name" value="MerR_fam"/>
</dbReference>
<dbReference type="InterPro" id="IPR000551">
    <property type="entry name" value="MerR-type_HTH_dom"/>
</dbReference>
<sequence length="209" mass="23038">MWIAELSRRTDVPVATIKYYLREGLLPPGESVGATRSRYDESHVRRLRLIRALAEAGGLSLARIRGVLTAVDEESREIHEVLGAAHSALLPDTIEATPDSLARVDRLLEDHDWQVDRESRDRALLASALDGLEKVGYHLDDDLLETYATTAQQTAEAEVAHLPSGDRQHTVETTVLLTALGGPVLLALRRLAQQNASAHRYNAVPRNCP</sequence>
<name>A0ABY2BQ25_9ACTN</name>
<feature type="domain" description="HTH merR-type" evidence="2">
    <location>
        <begin position="1"/>
        <end position="70"/>
    </location>
</feature>
<reference evidence="3 4" key="1">
    <citation type="journal article" date="2015" name="Stand. Genomic Sci.">
        <title>Genomic Encyclopedia of Bacterial and Archaeal Type Strains, Phase III: the genomes of soil and plant-associated and newly described type strains.</title>
        <authorList>
            <person name="Whitman W.B."/>
            <person name="Woyke T."/>
            <person name="Klenk H.P."/>
            <person name="Zhou Y."/>
            <person name="Lilburn T.G."/>
            <person name="Beck B.J."/>
            <person name="De Vos P."/>
            <person name="Vandamme P."/>
            <person name="Eisen J.A."/>
            <person name="Garrity G."/>
            <person name="Hugenholtz P."/>
            <person name="Kyrpides N.C."/>
        </authorList>
    </citation>
    <scope>NUCLEOTIDE SEQUENCE [LARGE SCALE GENOMIC DNA]</scope>
    <source>
        <strain evidence="3 4">VKM Ac-2538</strain>
    </source>
</reference>
<dbReference type="Pfam" id="PF13411">
    <property type="entry name" value="MerR_1"/>
    <property type="match status" value="1"/>
</dbReference>
<dbReference type="Proteomes" id="UP000295818">
    <property type="component" value="Unassembled WGS sequence"/>
</dbReference>
<accession>A0ABY2BQ25</accession>
<evidence type="ECO:0000313" key="4">
    <source>
        <dbReference type="Proteomes" id="UP000295818"/>
    </source>
</evidence>
<dbReference type="PANTHER" id="PTHR30204:SF98">
    <property type="entry name" value="HTH-TYPE TRANSCRIPTIONAL REGULATOR ADHR"/>
    <property type="match status" value="1"/>
</dbReference>
<proteinExistence type="predicted"/>
<evidence type="ECO:0000256" key="1">
    <source>
        <dbReference type="ARBA" id="ARBA00023125"/>
    </source>
</evidence>
<organism evidence="3 4">
    <name type="scientific">Kribbella orskensis</name>
    <dbReference type="NCBI Taxonomy" id="2512216"/>
    <lineage>
        <taxon>Bacteria</taxon>
        <taxon>Bacillati</taxon>
        <taxon>Actinomycetota</taxon>
        <taxon>Actinomycetes</taxon>
        <taxon>Propionibacteriales</taxon>
        <taxon>Kribbellaceae</taxon>
        <taxon>Kribbella</taxon>
    </lineage>
</organism>
<dbReference type="SMART" id="SM00422">
    <property type="entry name" value="HTH_MERR"/>
    <property type="match status" value="1"/>
</dbReference>
<dbReference type="PRINTS" id="PR00040">
    <property type="entry name" value="HTHMERR"/>
</dbReference>
<keyword evidence="1" id="KW-0238">DNA-binding</keyword>
<dbReference type="Gene3D" id="1.10.1660.10">
    <property type="match status" value="1"/>
</dbReference>
<dbReference type="CDD" id="cd04780">
    <property type="entry name" value="HTH_MerR-like_sg5"/>
    <property type="match status" value="1"/>
</dbReference>
<dbReference type="RefSeq" id="WP_132189884.1">
    <property type="nucleotide sequence ID" value="NZ_SLWM01000003.1"/>
</dbReference>
<comment type="caution">
    <text evidence="3">The sequence shown here is derived from an EMBL/GenBank/DDBJ whole genome shotgun (WGS) entry which is preliminary data.</text>
</comment>
<dbReference type="PROSITE" id="PS50937">
    <property type="entry name" value="HTH_MERR_2"/>
    <property type="match status" value="1"/>
</dbReference>
<keyword evidence="4" id="KW-1185">Reference proteome</keyword>
<dbReference type="EMBL" id="SLWM01000003">
    <property type="protein sequence ID" value="TCO27715.1"/>
    <property type="molecule type" value="Genomic_DNA"/>
</dbReference>
<dbReference type="SUPFAM" id="SSF46955">
    <property type="entry name" value="Putative DNA-binding domain"/>
    <property type="match status" value="1"/>
</dbReference>
<dbReference type="InterPro" id="IPR009061">
    <property type="entry name" value="DNA-bd_dom_put_sf"/>
</dbReference>
<protein>
    <submittedName>
        <fullName evidence="3">MerR-like DNA binding protein</fullName>
    </submittedName>
</protein>
<evidence type="ECO:0000313" key="3">
    <source>
        <dbReference type="EMBL" id="TCO27715.1"/>
    </source>
</evidence>